<dbReference type="InterPro" id="IPR050869">
    <property type="entry name" value="H3K4_H4K5_MeTrfase"/>
</dbReference>
<dbReference type="EMBL" id="JALJOT010000010">
    <property type="protein sequence ID" value="KAK9906662.1"/>
    <property type="molecule type" value="Genomic_DNA"/>
</dbReference>
<gene>
    <name evidence="3" type="ORF">WJX75_005741</name>
</gene>
<dbReference type="SMART" id="SM00317">
    <property type="entry name" value="SET"/>
    <property type="match status" value="1"/>
</dbReference>
<evidence type="ECO:0000259" key="2">
    <source>
        <dbReference type="PROSITE" id="PS50280"/>
    </source>
</evidence>
<feature type="region of interest" description="Disordered" evidence="1">
    <location>
        <begin position="389"/>
        <end position="450"/>
    </location>
</feature>
<dbReference type="Proteomes" id="UP001491310">
    <property type="component" value="Unassembled WGS sequence"/>
</dbReference>
<comment type="caution">
    <text evidence="3">The sequence shown here is derived from an EMBL/GenBank/DDBJ whole genome shotgun (WGS) entry which is preliminary data.</text>
</comment>
<name>A0ABR2YJF7_9CHLO</name>
<accession>A0ABR2YJF7</accession>
<evidence type="ECO:0000256" key="1">
    <source>
        <dbReference type="SAM" id="MobiDB-lite"/>
    </source>
</evidence>
<evidence type="ECO:0000313" key="4">
    <source>
        <dbReference type="Proteomes" id="UP001491310"/>
    </source>
</evidence>
<keyword evidence="4" id="KW-1185">Reference proteome</keyword>
<proteinExistence type="predicted"/>
<sequence>MTRCKLYHRYAEGRGYHVRAKQRLVAGSIVLEEKPCAVALSHSAAEEQCRACLMNLPPKLREDPIKCTRKELGTFARETCLALRLLQCKRGEPPFQSNWDKFIGPQAGDDAHVLCTAAKAVVSAAKAAVEGEAAGAVVREEKAAAEAVCQVFTNSLEVLPSIPVACACSAETVHTGQPPAAMYSLISRLNHSCRANTAYHFKAGGAVVVRAVVDIEPDEELCISYLDPIQPLSRRQEDLQERFCFACSCERCKLEQRMQQSEAGASTNATKACISADTDQQDGRLGNAAAAWASLEAGILQVEGMGVHPYHYRCLGLYACLASACRVCAKLGAGRVALRRAAMYTLLQAGAVEAVLAVGEYGAMPHAARNWSEAGALLCEGRDSAIGAARQPAAEDSSRSSKRARVAEPSREASRQGRPGAAQWPDVLQNASAQKESPSSKRPRKSVPEPPSEFAAGVCAAWAALCAPCEPAADSLQGRYQCPSHSFCEGANGARSPPEEPCEASGREESVPAHQLCLDACPELSVLAGPAGFLSCSQPPAANQELRQALQKQLNGSGEAEEDLQRLEHIGHGRICSSDE</sequence>
<feature type="domain" description="SET" evidence="2">
    <location>
        <begin position="4"/>
        <end position="226"/>
    </location>
</feature>
<dbReference type="CDD" id="cd20071">
    <property type="entry name" value="SET_SMYD"/>
    <property type="match status" value="1"/>
</dbReference>
<dbReference type="PANTHER" id="PTHR12197">
    <property type="entry name" value="HISTONE-LYSINE N-METHYLTRANSFERASE SMYD"/>
    <property type="match status" value="1"/>
</dbReference>
<evidence type="ECO:0000313" key="3">
    <source>
        <dbReference type="EMBL" id="KAK9906662.1"/>
    </source>
</evidence>
<dbReference type="Gene3D" id="2.170.270.10">
    <property type="entry name" value="SET domain"/>
    <property type="match status" value="1"/>
</dbReference>
<reference evidence="3 4" key="1">
    <citation type="journal article" date="2024" name="Nat. Commun.">
        <title>Phylogenomics reveals the evolutionary origins of lichenization in chlorophyte algae.</title>
        <authorList>
            <person name="Puginier C."/>
            <person name="Libourel C."/>
            <person name="Otte J."/>
            <person name="Skaloud P."/>
            <person name="Haon M."/>
            <person name="Grisel S."/>
            <person name="Petersen M."/>
            <person name="Berrin J.G."/>
            <person name="Delaux P.M."/>
            <person name="Dal Grande F."/>
            <person name="Keller J."/>
        </authorList>
    </citation>
    <scope>NUCLEOTIDE SEQUENCE [LARGE SCALE GENOMIC DNA]</scope>
    <source>
        <strain evidence="3 4">SAG 216-7</strain>
    </source>
</reference>
<feature type="compositionally biased region" description="Basic and acidic residues" evidence="1">
    <location>
        <begin position="405"/>
        <end position="415"/>
    </location>
</feature>
<dbReference type="PROSITE" id="PS50280">
    <property type="entry name" value="SET"/>
    <property type="match status" value="1"/>
</dbReference>
<organism evidence="3 4">
    <name type="scientific">Coccomyxa subellipsoidea</name>
    <dbReference type="NCBI Taxonomy" id="248742"/>
    <lineage>
        <taxon>Eukaryota</taxon>
        <taxon>Viridiplantae</taxon>
        <taxon>Chlorophyta</taxon>
        <taxon>core chlorophytes</taxon>
        <taxon>Trebouxiophyceae</taxon>
        <taxon>Trebouxiophyceae incertae sedis</taxon>
        <taxon>Coccomyxaceae</taxon>
        <taxon>Coccomyxa</taxon>
    </lineage>
</organism>
<dbReference type="InterPro" id="IPR046341">
    <property type="entry name" value="SET_dom_sf"/>
</dbReference>
<dbReference type="Pfam" id="PF00856">
    <property type="entry name" value="SET"/>
    <property type="match status" value="1"/>
</dbReference>
<protein>
    <recommendedName>
        <fullName evidence="2">SET domain-containing protein</fullName>
    </recommendedName>
</protein>
<dbReference type="SUPFAM" id="SSF82199">
    <property type="entry name" value="SET domain"/>
    <property type="match status" value="1"/>
</dbReference>
<dbReference type="InterPro" id="IPR001214">
    <property type="entry name" value="SET_dom"/>
</dbReference>
<dbReference type="PANTHER" id="PTHR12197:SF251">
    <property type="entry name" value="EG:BACR7C10.4 PROTEIN"/>
    <property type="match status" value="1"/>
</dbReference>